<evidence type="ECO:0000313" key="1">
    <source>
        <dbReference type="EMBL" id="DAD67751.1"/>
    </source>
</evidence>
<protein>
    <submittedName>
        <fullName evidence="1">Uncharacterized protein</fullName>
    </submittedName>
</protein>
<reference evidence="1" key="1">
    <citation type="journal article" date="2021" name="Proc. Natl. Acad. Sci. U.S.A.">
        <title>A Catalog of Tens of Thousands of Viruses from Human Metagenomes Reveals Hidden Associations with Chronic Diseases.</title>
        <authorList>
            <person name="Tisza M.J."/>
            <person name="Buck C.B."/>
        </authorList>
    </citation>
    <scope>NUCLEOTIDE SEQUENCE</scope>
    <source>
        <strain evidence="1">Ctngn1</strain>
    </source>
</reference>
<sequence length="43" mass="5195">MSKRKKQSCDELCLSEKRYLVECKLPLLLYRQTVKKARRHAPF</sequence>
<organism evidence="1">
    <name type="scientific">Myoviridae sp. ctngn1</name>
    <dbReference type="NCBI Taxonomy" id="2823551"/>
    <lineage>
        <taxon>Viruses</taxon>
        <taxon>Duplodnaviria</taxon>
        <taxon>Heunggongvirae</taxon>
        <taxon>Uroviricota</taxon>
        <taxon>Caudoviricetes</taxon>
    </lineage>
</organism>
<accession>A0A8S5LCT7</accession>
<dbReference type="EMBL" id="BK014685">
    <property type="protein sequence ID" value="DAD67751.1"/>
    <property type="molecule type" value="Genomic_DNA"/>
</dbReference>
<proteinExistence type="predicted"/>
<name>A0A8S5LCT7_9CAUD</name>